<dbReference type="PANTHER" id="PTHR11733:SF167">
    <property type="entry name" value="FI17812P1-RELATED"/>
    <property type="match status" value="1"/>
</dbReference>
<dbReference type="GO" id="GO:0004222">
    <property type="term" value="F:metalloendopeptidase activity"/>
    <property type="evidence" value="ECO:0007669"/>
    <property type="project" value="InterPro"/>
</dbReference>
<dbReference type="PROSITE" id="PS51885">
    <property type="entry name" value="NEPRILYSIN"/>
    <property type="match status" value="1"/>
</dbReference>
<dbReference type="InterPro" id="IPR000718">
    <property type="entry name" value="Peptidase_M13"/>
</dbReference>
<name>A0A8S3GA86_9BILA</name>
<dbReference type="Proteomes" id="UP000676336">
    <property type="component" value="Unassembled WGS sequence"/>
</dbReference>
<feature type="domain" description="Peptidase M13 C-terminal" evidence="2">
    <location>
        <begin position="1"/>
        <end position="89"/>
    </location>
</feature>
<dbReference type="GO" id="GO:0005886">
    <property type="term" value="C:plasma membrane"/>
    <property type="evidence" value="ECO:0007669"/>
    <property type="project" value="TreeGrafter"/>
</dbReference>
<reference evidence="3" key="1">
    <citation type="submission" date="2021-02" db="EMBL/GenBank/DDBJ databases">
        <authorList>
            <person name="Nowell W R."/>
        </authorList>
    </citation>
    <scope>NUCLEOTIDE SEQUENCE</scope>
</reference>
<proteinExistence type="inferred from homology"/>
<sequence>AYQNWAKNNANIDKKLPGLTNYSAEQLFFINFAHVWCVKMTDSAAFNQILTGVHSLGEFRVTGPTSNFDEFDRAFGCKSGQGNSRVKKCVVW</sequence>
<dbReference type="AlphaFoldDB" id="A0A8S3GA86"/>
<gene>
    <name evidence="3" type="ORF">SMN809_LOCUS64195</name>
</gene>
<feature type="non-terminal residue" evidence="3">
    <location>
        <position position="1"/>
    </location>
</feature>
<evidence type="ECO:0000256" key="1">
    <source>
        <dbReference type="ARBA" id="ARBA00007357"/>
    </source>
</evidence>
<evidence type="ECO:0000313" key="4">
    <source>
        <dbReference type="Proteomes" id="UP000676336"/>
    </source>
</evidence>
<dbReference type="Pfam" id="PF01431">
    <property type="entry name" value="Peptidase_M13"/>
    <property type="match status" value="1"/>
</dbReference>
<dbReference type="GO" id="GO:0016485">
    <property type="term" value="P:protein processing"/>
    <property type="evidence" value="ECO:0007669"/>
    <property type="project" value="TreeGrafter"/>
</dbReference>
<dbReference type="EMBL" id="CAJOBI010287310">
    <property type="protein sequence ID" value="CAF5155656.1"/>
    <property type="molecule type" value="Genomic_DNA"/>
</dbReference>
<dbReference type="PANTHER" id="PTHR11733">
    <property type="entry name" value="ZINC METALLOPROTEASE FAMILY M13 NEPRILYSIN-RELATED"/>
    <property type="match status" value="1"/>
</dbReference>
<comment type="similarity">
    <text evidence="1">Belongs to the peptidase M13 family.</text>
</comment>
<dbReference type="Gene3D" id="3.40.390.10">
    <property type="entry name" value="Collagenase (Catalytic Domain)"/>
    <property type="match status" value="1"/>
</dbReference>
<accession>A0A8S3GA86</accession>
<evidence type="ECO:0000259" key="2">
    <source>
        <dbReference type="Pfam" id="PF01431"/>
    </source>
</evidence>
<comment type="caution">
    <text evidence="3">The sequence shown here is derived from an EMBL/GenBank/DDBJ whole genome shotgun (WGS) entry which is preliminary data.</text>
</comment>
<organism evidence="3 4">
    <name type="scientific">Rotaria magnacalcarata</name>
    <dbReference type="NCBI Taxonomy" id="392030"/>
    <lineage>
        <taxon>Eukaryota</taxon>
        <taxon>Metazoa</taxon>
        <taxon>Spiralia</taxon>
        <taxon>Gnathifera</taxon>
        <taxon>Rotifera</taxon>
        <taxon>Eurotatoria</taxon>
        <taxon>Bdelloidea</taxon>
        <taxon>Philodinida</taxon>
        <taxon>Philodinidae</taxon>
        <taxon>Rotaria</taxon>
    </lineage>
</organism>
<evidence type="ECO:0000313" key="3">
    <source>
        <dbReference type="EMBL" id="CAF5155656.1"/>
    </source>
</evidence>
<dbReference type="InterPro" id="IPR018497">
    <property type="entry name" value="Peptidase_M13_C"/>
</dbReference>
<dbReference type="InterPro" id="IPR024079">
    <property type="entry name" value="MetalloPept_cat_dom_sf"/>
</dbReference>
<dbReference type="SUPFAM" id="SSF55486">
    <property type="entry name" value="Metalloproteases ('zincins'), catalytic domain"/>
    <property type="match status" value="1"/>
</dbReference>
<protein>
    <recommendedName>
        <fullName evidence="2">Peptidase M13 C-terminal domain-containing protein</fullName>
    </recommendedName>
</protein>